<protein>
    <recommendedName>
        <fullName evidence="4">O-Antigen ligase</fullName>
    </recommendedName>
</protein>
<keyword evidence="1" id="KW-0472">Membrane</keyword>
<evidence type="ECO:0000256" key="1">
    <source>
        <dbReference type="SAM" id="Phobius"/>
    </source>
</evidence>
<evidence type="ECO:0000313" key="3">
    <source>
        <dbReference type="Proteomes" id="UP001500466"/>
    </source>
</evidence>
<reference evidence="3" key="1">
    <citation type="journal article" date="2019" name="Int. J. Syst. Evol. Microbiol.">
        <title>The Global Catalogue of Microorganisms (GCM) 10K type strain sequencing project: providing services to taxonomists for standard genome sequencing and annotation.</title>
        <authorList>
            <consortium name="The Broad Institute Genomics Platform"/>
            <consortium name="The Broad Institute Genome Sequencing Center for Infectious Disease"/>
            <person name="Wu L."/>
            <person name="Ma J."/>
        </authorList>
    </citation>
    <scope>NUCLEOTIDE SEQUENCE [LARGE SCALE GENOMIC DNA]</scope>
    <source>
        <strain evidence="3">JCM 17986</strain>
    </source>
</reference>
<keyword evidence="3" id="KW-1185">Reference proteome</keyword>
<dbReference type="EMBL" id="BAABHS010000010">
    <property type="protein sequence ID" value="GAA4965257.1"/>
    <property type="molecule type" value="Genomic_DNA"/>
</dbReference>
<keyword evidence="1" id="KW-1133">Transmembrane helix</keyword>
<proteinExistence type="predicted"/>
<dbReference type="RefSeq" id="WP_345676140.1">
    <property type="nucleotide sequence ID" value="NZ_BAABHS010000010.1"/>
</dbReference>
<accession>A0ABP9H9Z6</accession>
<keyword evidence="1" id="KW-0812">Transmembrane</keyword>
<sequence length="260" mass="26802">MPARSPFRTARAALFAAVCVTLALTGHVMASGTPVAWWAPAGAGLVLAVVAWAAAGRERGIAAIGTGLLLAQAALHTLFMWAQRAPAGVSLTSDQIEAQWLRMLLCDDGTAPAHGTHRGSAAEILAAMGLDPALAANPPAFGPGHGASGPGHAAGLQPAAHAAMNHGSGNTMLLLHAAAALLTAVWLWRGERALHRAASLITLPLRGAVALFLAWSRPTVAPWPSPRRAPRAAEEPVAAPWFRTPVRRRGPPWGLAVLGT</sequence>
<gene>
    <name evidence="2" type="ORF">GCM10023205_31980</name>
</gene>
<feature type="transmembrane region" description="Helical" evidence="1">
    <location>
        <begin position="61"/>
        <end position="82"/>
    </location>
</feature>
<evidence type="ECO:0008006" key="4">
    <source>
        <dbReference type="Google" id="ProtNLM"/>
    </source>
</evidence>
<feature type="transmembrane region" description="Helical" evidence="1">
    <location>
        <begin position="171"/>
        <end position="188"/>
    </location>
</feature>
<evidence type="ECO:0000313" key="2">
    <source>
        <dbReference type="EMBL" id="GAA4965257.1"/>
    </source>
</evidence>
<organism evidence="2 3">
    <name type="scientific">Yinghuangia aomiensis</name>
    <dbReference type="NCBI Taxonomy" id="676205"/>
    <lineage>
        <taxon>Bacteria</taxon>
        <taxon>Bacillati</taxon>
        <taxon>Actinomycetota</taxon>
        <taxon>Actinomycetes</taxon>
        <taxon>Kitasatosporales</taxon>
        <taxon>Streptomycetaceae</taxon>
        <taxon>Yinghuangia</taxon>
    </lineage>
</organism>
<feature type="transmembrane region" description="Helical" evidence="1">
    <location>
        <begin position="35"/>
        <end position="54"/>
    </location>
</feature>
<name>A0ABP9H9Z6_9ACTN</name>
<dbReference type="Proteomes" id="UP001500466">
    <property type="component" value="Unassembled WGS sequence"/>
</dbReference>
<comment type="caution">
    <text evidence="2">The sequence shown here is derived from an EMBL/GenBank/DDBJ whole genome shotgun (WGS) entry which is preliminary data.</text>
</comment>